<evidence type="ECO:0000313" key="4">
    <source>
        <dbReference type="Proteomes" id="UP000245535"/>
    </source>
</evidence>
<dbReference type="InterPro" id="IPR034032">
    <property type="entry name" value="Zn_MMP-like_bac"/>
</dbReference>
<accession>A0A315ZFM4</accession>
<sequence length="874" mass="99816">MKPILTMIALSSCMFVHGLTNDAFAQKKRKKGKTENTEKPKPEKKKYIKDMVKDHVKEDGLFTFYQDQEKGEVFLQVDKTQLDKEFIYFSYVENGNANVSGRLIRGSYQDSEVFTLRKHFNKIELVKENHSFYFDENNPISKSADANVMPSILASMEIKGYSEDSTQYLLKANDFLLSETLTQLSFSSPSGRPRFSEGKLSKSKSKYLNIKSYPQNSDVVVEYVFENARPKVYGDESVTDARNTSVILQHSFIEMPENDFEPRFDDPRIGYFNTQVTDMTATNATPYRDLIHRWDLQKKDPSAEISEPEKPIVWWIENTTPLEWRETIKEAVLKWNIAFEKAGFKNAMQVKVQPDDAEWDAGDIRYNVLRWTSSPKPAFGGYGPSFANPRTGEILGADIMLEYVHFTNRVAYTELLGVQGESHLELFSENELHSVNDAHNHEHTHGKYFCSYGHELHNNMMFGQIAESLLDEEVEEENALILTKLKKEAMMELIMHEVGHTLGLNHNMKASQLYSPEQLHDMSLTSETGLTGSVMDYVQININSDRANQGHYYSTSVGPYDLWAIEYGYKPVSDKSELDAITARSSEPALMFGNDADDMRSPGRGIDPRVMIGDISNDAISYSTERMKFSEEMMQNLLEKYSKKGESYQSLKDAYNILLRQYSTSAGVISRYIGGIKVERGFAGEDGATQPYTPISVADQKRAMASLERYVFSPSAFNLPSDTFAYLQSQRRGFSHWGNNEDPKIHQQILSIQKNVMRHLLHPNTVQRIIDSELYGNEYDLATYMTELNDAIIKKDIRSNVSVARQNLQTVYVNQLIKMIEKSDNNPYMYSARAMALYNLKKIRTQVQVPSGNVLSRAHKEQLKMSIDKALSVN</sequence>
<organism evidence="3 4">
    <name type="scientific">Sediminitomix flava</name>
    <dbReference type="NCBI Taxonomy" id="379075"/>
    <lineage>
        <taxon>Bacteria</taxon>
        <taxon>Pseudomonadati</taxon>
        <taxon>Bacteroidota</taxon>
        <taxon>Cytophagia</taxon>
        <taxon>Cytophagales</taxon>
        <taxon>Flammeovirgaceae</taxon>
        <taxon>Sediminitomix</taxon>
    </lineage>
</organism>
<dbReference type="SUPFAM" id="SSF55486">
    <property type="entry name" value="Metalloproteases ('zincins'), catalytic domain"/>
    <property type="match status" value="1"/>
</dbReference>
<dbReference type="Pfam" id="PF16313">
    <property type="entry name" value="DUF4953"/>
    <property type="match status" value="1"/>
</dbReference>
<keyword evidence="4" id="KW-1185">Reference proteome</keyword>
<feature type="domain" description="EcxA zinc-binding" evidence="1">
    <location>
        <begin position="484"/>
        <end position="797"/>
    </location>
</feature>
<proteinExistence type="predicted"/>
<evidence type="ECO:0000313" key="3">
    <source>
        <dbReference type="EMBL" id="PWJ43963.1"/>
    </source>
</evidence>
<gene>
    <name evidence="3" type="ORF">BC781_101313</name>
</gene>
<dbReference type="InterPro" id="IPR024079">
    <property type="entry name" value="MetalloPept_cat_dom_sf"/>
</dbReference>
<dbReference type="InterPro" id="IPR032534">
    <property type="entry name" value="EcxA_zinc-bd"/>
</dbReference>
<dbReference type="EMBL" id="QGDO01000001">
    <property type="protein sequence ID" value="PWJ43963.1"/>
    <property type="molecule type" value="Genomic_DNA"/>
</dbReference>
<dbReference type="Proteomes" id="UP000245535">
    <property type="component" value="Unassembled WGS sequence"/>
</dbReference>
<dbReference type="RefSeq" id="WP_211323659.1">
    <property type="nucleotide sequence ID" value="NZ_QGDO01000001.1"/>
</dbReference>
<evidence type="ECO:0000259" key="1">
    <source>
        <dbReference type="Pfam" id="PF16313"/>
    </source>
</evidence>
<reference evidence="3 4" key="1">
    <citation type="submission" date="2018-03" db="EMBL/GenBank/DDBJ databases">
        <title>Genomic Encyclopedia of Archaeal and Bacterial Type Strains, Phase II (KMG-II): from individual species to whole genera.</title>
        <authorList>
            <person name="Goeker M."/>
        </authorList>
    </citation>
    <scope>NUCLEOTIDE SEQUENCE [LARGE SCALE GENOMIC DNA]</scope>
    <source>
        <strain evidence="3 4">DSM 28229</strain>
    </source>
</reference>
<dbReference type="CDD" id="cd04276">
    <property type="entry name" value="ZnMc_MMP_like_2"/>
    <property type="match status" value="1"/>
</dbReference>
<name>A0A315ZFM4_SEDFL</name>
<dbReference type="GO" id="GO:0008237">
    <property type="term" value="F:metallopeptidase activity"/>
    <property type="evidence" value="ECO:0007669"/>
    <property type="project" value="InterPro"/>
</dbReference>
<dbReference type="InterPro" id="IPR033413">
    <property type="entry name" value="DUF5117"/>
</dbReference>
<feature type="domain" description="DUF5117" evidence="2">
    <location>
        <begin position="111"/>
        <end position="299"/>
    </location>
</feature>
<dbReference type="Pfam" id="PF17148">
    <property type="entry name" value="DUF5117"/>
    <property type="match status" value="1"/>
</dbReference>
<comment type="caution">
    <text evidence="3">The sequence shown here is derived from an EMBL/GenBank/DDBJ whole genome shotgun (WGS) entry which is preliminary data.</text>
</comment>
<dbReference type="Gene3D" id="3.40.390.10">
    <property type="entry name" value="Collagenase (Catalytic Domain)"/>
    <property type="match status" value="1"/>
</dbReference>
<dbReference type="AlphaFoldDB" id="A0A315ZFM4"/>
<dbReference type="PANTHER" id="PTHR38478:SF1">
    <property type="entry name" value="ZINC DEPENDENT METALLOPROTEASE DOMAIN LIPOPROTEIN"/>
    <property type="match status" value="1"/>
</dbReference>
<evidence type="ECO:0000259" key="2">
    <source>
        <dbReference type="Pfam" id="PF17148"/>
    </source>
</evidence>
<dbReference type="PANTHER" id="PTHR38478">
    <property type="entry name" value="PEPTIDASE M1A AND M12B"/>
    <property type="match status" value="1"/>
</dbReference>
<protein>
    <submittedName>
        <fullName evidence="3">Uncharacterized protein DUF5117</fullName>
    </submittedName>
</protein>